<evidence type="ECO:0000256" key="2">
    <source>
        <dbReference type="ARBA" id="ARBA00023002"/>
    </source>
</evidence>
<organism evidence="4 5">
    <name type="scientific">Glonium stellatum</name>
    <dbReference type="NCBI Taxonomy" id="574774"/>
    <lineage>
        <taxon>Eukaryota</taxon>
        <taxon>Fungi</taxon>
        <taxon>Dikarya</taxon>
        <taxon>Ascomycota</taxon>
        <taxon>Pezizomycotina</taxon>
        <taxon>Dothideomycetes</taxon>
        <taxon>Pleosporomycetidae</taxon>
        <taxon>Gloniales</taxon>
        <taxon>Gloniaceae</taxon>
        <taxon>Glonium</taxon>
    </lineage>
</organism>
<keyword evidence="5" id="KW-1185">Reference proteome</keyword>
<dbReference type="GO" id="GO:0004806">
    <property type="term" value="F:triacylglycerol lipase activity"/>
    <property type="evidence" value="ECO:0007669"/>
    <property type="project" value="TreeGrafter"/>
</dbReference>
<evidence type="ECO:0000313" key="5">
    <source>
        <dbReference type="Proteomes" id="UP000250140"/>
    </source>
</evidence>
<dbReference type="OrthoDB" id="2102561at2759"/>
<gene>
    <name evidence="4" type="ORF">AOQ84DRAFT_319785</name>
</gene>
<dbReference type="Gene3D" id="3.40.50.720">
    <property type="entry name" value="NAD(P)-binding Rossmann-like Domain"/>
    <property type="match status" value="1"/>
</dbReference>
<dbReference type="GO" id="GO:0005783">
    <property type="term" value="C:endoplasmic reticulum"/>
    <property type="evidence" value="ECO:0007669"/>
    <property type="project" value="TreeGrafter"/>
</dbReference>
<dbReference type="SUPFAM" id="SSF51735">
    <property type="entry name" value="NAD(P)-binding Rossmann-fold domains"/>
    <property type="match status" value="1"/>
</dbReference>
<name>A0A8E2JS57_9PEZI</name>
<dbReference type="EMBL" id="KV749841">
    <property type="protein sequence ID" value="OCL07544.1"/>
    <property type="molecule type" value="Genomic_DNA"/>
</dbReference>
<proteinExistence type="inferred from homology"/>
<evidence type="ECO:0000313" key="4">
    <source>
        <dbReference type="EMBL" id="OCL07544.1"/>
    </source>
</evidence>
<comment type="similarity">
    <text evidence="1 3">Belongs to the short-chain dehydrogenases/reductases (SDR) family.</text>
</comment>
<dbReference type="PANTHER" id="PTHR44169:SF6">
    <property type="entry name" value="NADPH-DEPENDENT 1-ACYLDIHYDROXYACETONE PHOSPHATE REDUCTASE"/>
    <property type="match status" value="1"/>
</dbReference>
<dbReference type="AlphaFoldDB" id="A0A8E2JS57"/>
<dbReference type="GO" id="GO:0000140">
    <property type="term" value="F:acylglycerone-phosphate reductase (NADP+) activity"/>
    <property type="evidence" value="ECO:0007669"/>
    <property type="project" value="TreeGrafter"/>
</dbReference>
<dbReference type="GO" id="GO:0005811">
    <property type="term" value="C:lipid droplet"/>
    <property type="evidence" value="ECO:0007669"/>
    <property type="project" value="TreeGrafter"/>
</dbReference>
<reference evidence="4 5" key="1">
    <citation type="journal article" date="2016" name="Nat. Commun.">
        <title>Ectomycorrhizal ecology is imprinted in the genome of the dominant symbiotic fungus Cenococcum geophilum.</title>
        <authorList>
            <consortium name="DOE Joint Genome Institute"/>
            <person name="Peter M."/>
            <person name="Kohler A."/>
            <person name="Ohm R.A."/>
            <person name="Kuo A."/>
            <person name="Krutzmann J."/>
            <person name="Morin E."/>
            <person name="Arend M."/>
            <person name="Barry K.W."/>
            <person name="Binder M."/>
            <person name="Choi C."/>
            <person name="Clum A."/>
            <person name="Copeland A."/>
            <person name="Grisel N."/>
            <person name="Haridas S."/>
            <person name="Kipfer T."/>
            <person name="LaButti K."/>
            <person name="Lindquist E."/>
            <person name="Lipzen A."/>
            <person name="Maire R."/>
            <person name="Meier B."/>
            <person name="Mihaltcheva S."/>
            <person name="Molinier V."/>
            <person name="Murat C."/>
            <person name="Poggeler S."/>
            <person name="Quandt C.A."/>
            <person name="Sperisen C."/>
            <person name="Tritt A."/>
            <person name="Tisserant E."/>
            <person name="Crous P.W."/>
            <person name="Henrissat B."/>
            <person name="Nehls U."/>
            <person name="Egli S."/>
            <person name="Spatafora J.W."/>
            <person name="Grigoriev I.V."/>
            <person name="Martin F.M."/>
        </authorList>
    </citation>
    <scope>NUCLEOTIDE SEQUENCE [LARGE SCALE GENOMIC DNA]</scope>
    <source>
        <strain evidence="4 5">CBS 207.34</strain>
    </source>
</reference>
<evidence type="ECO:0000256" key="1">
    <source>
        <dbReference type="ARBA" id="ARBA00006484"/>
    </source>
</evidence>
<dbReference type="InterPro" id="IPR002347">
    <property type="entry name" value="SDR_fam"/>
</dbReference>
<dbReference type="Proteomes" id="UP000250140">
    <property type="component" value="Unassembled WGS sequence"/>
</dbReference>
<accession>A0A8E2JS57</accession>
<sequence length="283" mass="29968">MVQKSVLVTGCSAGGIGASMAKSFQKRGFLVFATARNVSKLPSELTSLPSVETIALDVTSASSIAAAVDGVSKKTGGTLDVLVNNSGSGYTSPGLDVNIEKAKAMYDVNFWGVLAMIQAFAPMLIKAKGAIVNISSVSGELYDGYASMYASSKAALTNAGEAWRLELAPFGVRVVTVVTGVVASNFFANVPDYNTPEGSLYKPVEKNIREIEKAVGNFMPTDQYSERVVAAVIGGATGRLWEGNQATIVKYLSAFLPTFFQDMIMSRDRGFDKLAKAAKDKNL</sequence>
<dbReference type="InterPro" id="IPR036291">
    <property type="entry name" value="NAD(P)-bd_dom_sf"/>
</dbReference>
<evidence type="ECO:0000256" key="3">
    <source>
        <dbReference type="RuleBase" id="RU000363"/>
    </source>
</evidence>
<protein>
    <submittedName>
        <fullName evidence="4">NAD(P)-binding protein</fullName>
    </submittedName>
</protein>
<dbReference type="GO" id="GO:0006654">
    <property type="term" value="P:phosphatidic acid biosynthetic process"/>
    <property type="evidence" value="ECO:0007669"/>
    <property type="project" value="TreeGrafter"/>
</dbReference>
<dbReference type="PRINTS" id="PR00081">
    <property type="entry name" value="GDHRDH"/>
</dbReference>
<dbReference type="PANTHER" id="PTHR44169">
    <property type="entry name" value="NADPH-DEPENDENT 1-ACYLDIHYDROXYACETONE PHOSPHATE REDUCTASE"/>
    <property type="match status" value="1"/>
</dbReference>
<dbReference type="PRINTS" id="PR00080">
    <property type="entry name" value="SDRFAMILY"/>
</dbReference>
<dbReference type="GO" id="GO:0019433">
    <property type="term" value="P:triglyceride catabolic process"/>
    <property type="evidence" value="ECO:0007669"/>
    <property type="project" value="TreeGrafter"/>
</dbReference>
<keyword evidence="2" id="KW-0560">Oxidoreductase</keyword>
<dbReference type="Pfam" id="PF00106">
    <property type="entry name" value="adh_short"/>
    <property type="match status" value="1"/>
</dbReference>